<dbReference type="EMBL" id="GBRH01196713">
    <property type="protein sequence ID" value="JAE01183.1"/>
    <property type="molecule type" value="Transcribed_RNA"/>
</dbReference>
<name>A0A0A9EYT5_ARUDO</name>
<protein>
    <submittedName>
        <fullName evidence="1">Uncharacterized protein</fullName>
    </submittedName>
</protein>
<evidence type="ECO:0000313" key="1">
    <source>
        <dbReference type="EMBL" id="JAE01183.1"/>
    </source>
</evidence>
<accession>A0A0A9EYT5</accession>
<sequence>MSDILLSPDLLFARTKVFSSWI</sequence>
<proteinExistence type="predicted"/>
<dbReference type="AlphaFoldDB" id="A0A0A9EYT5"/>
<reference evidence="1" key="1">
    <citation type="submission" date="2014-09" db="EMBL/GenBank/DDBJ databases">
        <authorList>
            <person name="Magalhaes I.L.F."/>
            <person name="Oliveira U."/>
            <person name="Santos F.R."/>
            <person name="Vidigal T.H.D.A."/>
            <person name="Brescovit A.D."/>
            <person name="Santos A.J."/>
        </authorList>
    </citation>
    <scope>NUCLEOTIDE SEQUENCE</scope>
    <source>
        <tissue evidence="1">Shoot tissue taken approximately 20 cm above the soil surface</tissue>
    </source>
</reference>
<reference evidence="1" key="2">
    <citation type="journal article" date="2015" name="Data Brief">
        <title>Shoot transcriptome of the giant reed, Arundo donax.</title>
        <authorList>
            <person name="Barrero R.A."/>
            <person name="Guerrero F.D."/>
            <person name="Moolhuijzen P."/>
            <person name="Goolsby J.A."/>
            <person name="Tidwell J."/>
            <person name="Bellgard S.E."/>
            <person name="Bellgard M.I."/>
        </authorList>
    </citation>
    <scope>NUCLEOTIDE SEQUENCE</scope>
    <source>
        <tissue evidence="1">Shoot tissue taken approximately 20 cm above the soil surface</tissue>
    </source>
</reference>
<organism evidence="1">
    <name type="scientific">Arundo donax</name>
    <name type="common">Giant reed</name>
    <name type="synonym">Donax arundinaceus</name>
    <dbReference type="NCBI Taxonomy" id="35708"/>
    <lineage>
        <taxon>Eukaryota</taxon>
        <taxon>Viridiplantae</taxon>
        <taxon>Streptophyta</taxon>
        <taxon>Embryophyta</taxon>
        <taxon>Tracheophyta</taxon>
        <taxon>Spermatophyta</taxon>
        <taxon>Magnoliopsida</taxon>
        <taxon>Liliopsida</taxon>
        <taxon>Poales</taxon>
        <taxon>Poaceae</taxon>
        <taxon>PACMAD clade</taxon>
        <taxon>Arundinoideae</taxon>
        <taxon>Arundineae</taxon>
        <taxon>Arundo</taxon>
    </lineage>
</organism>